<proteinExistence type="predicted"/>
<comment type="caution">
    <text evidence="2">The sequence shown here is derived from an EMBL/GenBank/DDBJ whole genome shotgun (WGS) entry which is preliminary data.</text>
</comment>
<keyword evidence="3" id="KW-1185">Reference proteome</keyword>
<protein>
    <submittedName>
        <fullName evidence="2">Uncharacterized protein</fullName>
    </submittedName>
</protein>
<dbReference type="EMBL" id="JAIWYP010000009">
    <property type="protein sequence ID" value="KAH3771788.1"/>
    <property type="molecule type" value="Genomic_DNA"/>
</dbReference>
<name>A0A9D4E297_DREPO</name>
<organism evidence="2 3">
    <name type="scientific">Dreissena polymorpha</name>
    <name type="common">Zebra mussel</name>
    <name type="synonym">Mytilus polymorpha</name>
    <dbReference type="NCBI Taxonomy" id="45954"/>
    <lineage>
        <taxon>Eukaryota</taxon>
        <taxon>Metazoa</taxon>
        <taxon>Spiralia</taxon>
        <taxon>Lophotrochozoa</taxon>
        <taxon>Mollusca</taxon>
        <taxon>Bivalvia</taxon>
        <taxon>Autobranchia</taxon>
        <taxon>Heteroconchia</taxon>
        <taxon>Euheterodonta</taxon>
        <taxon>Imparidentia</taxon>
        <taxon>Neoheterodontei</taxon>
        <taxon>Myida</taxon>
        <taxon>Dreissenoidea</taxon>
        <taxon>Dreissenidae</taxon>
        <taxon>Dreissena</taxon>
    </lineage>
</organism>
<feature type="compositionally biased region" description="Basic residues" evidence="1">
    <location>
        <begin position="25"/>
        <end position="38"/>
    </location>
</feature>
<feature type="region of interest" description="Disordered" evidence="1">
    <location>
        <begin position="23"/>
        <end position="54"/>
    </location>
</feature>
<reference evidence="2" key="2">
    <citation type="submission" date="2020-11" db="EMBL/GenBank/DDBJ databases">
        <authorList>
            <person name="McCartney M.A."/>
            <person name="Auch B."/>
            <person name="Kono T."/>
            <person name="Mallez S."/>
            <person name="Becker A."/>
            <person name="Gohl D.M."/>
            <person name="Silverstein K.A.T."/>
            <person name="Koren S."/>
            <person name="Bechman K.B."/>
            <person name="Herman A."/>
            <person name="Abrahante J.E."/>
            <person name="Garbe J."/>
        </authorList>
    </citation>
    <scope>NUCLEOTIDE SEQUENCE</scope>
    <source>
        <strain evidence="2">Duluth1</strain>
        <tissue evidence="2">Whole animal</tissue>
    </source>
</reference>
<gene>
    <name evidence="2" type="ORF">DPMN_173117</name>
</gene>
<dbReference type="AlphaFoldDB" id="A0A9D4E297"/>
<sequence>MPLALGQTCSGTGSCQTQVRTLNSRAKKGGWHSSRKKPLANNVDPDETPHHAASHQGLRCLLKGISVIHAFMSYLQMDVADKCWNRILKAFANSLDPDETPQNVAMFAITVNGSNGNGELRADRFRGDERRA</sequence>
<accession>A0A9D4E297</accession>
<evidence type="ECO:0000313" key="2">
    <source>
        <dbReference type="EMBL" id="KAH3771788.1"/>
    </source>
</evidence>
<reference evidence="2" key="1">
    <citation type="journal article" date="2019" name="bioRxiv">
        <title>The Genome of the Zebra Mussel, Dreissena polymorpha: A Resource for Invasive Species Research.</title>
        <authorList>
            <person name="McCartney M.A."/>
            <person name="Auch B."/>
            <person name="Kono T."/>
            <person name="Mallez S."/>
            <person name="Zhang Y."/>
            <person name="Obille A."/>
            <person name="Becker A."/>
            <person name="Abrahante J.E."/>
            <person name="Garbe J."/>
            <person name="Badalamenti J.P."/>
            <person name="Herman A."/>
            <person name="Mangelson H."/>
            <person name="Liachko I."/>
            <person name="Sullivan S."/>
            <person name="Sone E.D."/>
            <person name="Koren S."/>
            <person name="Silverstein K.A.T."/>
            <person name="Beckman K.B."/>
            <person name="Gohl D.M."/>
        </authorList>
    </citation>
    <scope>NUCLEOTIDE SEQUENCE</scope>
    <source>
        <strain evidence="2">Duluth1</strain>
        <tissue evidence="2">Whole animal</tissue>
    </source>
</reference>
<dbReference type="Proteomes" id="UP000828390">
    <property type="component" value="Unassembled WGS sequence"/>
</dbReference>
<evidence type="ECO:0000256" key="1">
    <source>
        <dbReference type="SAM" id="MobiDB-lite"/>
    </source>
</evidence>
<evidence type="ECO:0000313" key="3">
    <source>
        <dbReference type="Proteomes" id="UP000828390"/>
    </source>
</evidence>